<comment type="caution">
    <text evidence="2">The sequence shown here is derived from an EMBL/GenBank/DDBJ whole genome shotgun (WGS) entry which is preliminary data.</text>
</comment>
<dbReference type="Proteomes" id="UP001492380">
    <property type="component" value="Unassembled WGS sequence"/>
</dbReference>
<feature type="region of interest" description="Disordered" evidence="1">
    <location>
        <begin position="279"/>
        <end position="307"/>
    </location>
</feature>
<protein>
    <submittedName>
        <fullName evidence="2">Uncharacterized protein</fullName>
    </submittedName>
</protein>
<proteinExistence type="predicted"/>
<evidence type="ECO:0000313" key="2">
    <source>
        <dbReference type="EMBL" id="KAK8247545.1"/>
    </source>
</evidence>
<feature type="compositionally biased region" description="Basic and acidic residues" evidence="1">
    <location>
        <begin position="287"/>
        <end position="301"/>
    </location>
</feature>
<organism evidence="2 3">
    <name type="scientific">Phyllosticta capitalensis</name>
    <dbReference type="NCBI Taxonomy" id="121624"/>
    <lineage>
        <taxon>Eukaryota</taxon>
        <taxon>Fungi</taxon>
        <taxon>Dikarya</taxon>
        <taxon>Ascomycota</taxon>
        <taxon>Pezizomycotina</taxon>
        <taxon>Dothideomycetes</taxon>
        <taxon>Dothideomycetes incertae sedis</taxon>
        <taxon>Botryosphaeriales</taxon>
        <taxon>Phyllostictaceae</taxon>
        <taxon>Phyllosticta</taxon>
    </lineage>
</organism>
<sequence length="307" mass="33940">MVGRARRRSQRPLMLGEEEDIPGGCVVGAPPDSQRGKEEKTTRTRTGQSFRGDKRRRDTRRSSNSSIAHPITIHKHHTRRRGGYHTRTDRPGQSDMAFRSRRDPYSPHQTNPPPSKEDKRQDRRRVPGSSTEMGGNGMKVACFLSQSSSSPTPPALFVLGKKSQERREALAAESSPVQFSPTATAEQRCKGCVGGWSMYLPAYEHVRILQMQTEEGGRAGGRAGRSFVVPVVVGCIRLNHASLVYPVLPPKQQTAAGLCGGASSVSWRERQEKTLEARWTGTGTSRVDGRRRGEKTDETRRGGRLGL</sequence>
<reference evidence="2 3" key="1">
    <citation type="submission" date="2024-04" db="EMBL/GenBank/DDBJ databases">
        <title>Phyllosticta paracitricarpa is synonymous to the EU quarantine fungus P. citricarpa based on phylogenomic analyses.</title>
        <authorList>
            <consortium name="Lawrence Berkeley National Laboratory"/>
            <person name="Van Ingen-Buijs V.A."/>
            <person name="Van Westerhoven A.C."/>
            <person name="Haridas S."/>
            <person name="Skiadas P."/>
            <person name="Martin F."/>
            <person name="Groenewald J.Z."/>
            <person name="Crous P.W."/>
            <person name="Seidl M.F."/>
        </authorList>
    </citation>
    <scope>NUCLEOTIDE SEQUENCE [LARGE SCALE GENOMIC DNA]</scope>
    <source>
        <strain evidence="2 3">CBS 123374</strain>
    </source>
</reference>
<keyword evidence="3" id="KW-1185">Reference proteome</keyword>
<evidence type="ECO:0000256" key="1">
    <source>
        <dbReference type="SAM" id="MobiDB-lite"/>
    </source>
</evidence>
<feature type="compositionally biased region" description="Basic and acidic residues" evidence="1">
    <location>
        <begin position="86"/>
        <end position="105"/>
    </location>
</feature>
<feature type="compositionally biased region" description="Basic residues" evidence="1">
    <location>
        <begin position="1"/>
        <end position="10"/>
    </location>
</feature>
<dbReference type="EMBL" id="JBBWRZ010000001">
    <property type="protein sequence ID" value="KAK8247545.1"/>
    <property type="molecule type" value="Genomic_DNA"/>
</dbReference>
<feature type="compositionally biased region" description="Basic residues" evidence="1">
    <location>
        <begin position="72"/>
        <end position="84"/>
    </location>
</feature>
<accession>A0ABR1Z556</accession>
<feature type="region of interest" description="Disordered" evidence="1">
    <location>
        <begin position="1"/>
        <end position="137"/>
    </location>
</feature>
<evidence type="ECO:0000313" key="3">
    <source>
        <dbReference type="Proteomes" id="UP001492380"/>
    </source>
</evidence>
<name>A0ABR1Z556_9PEZI</name>
<gene>
    <name evidence="2" type="ORF">HDK90DRAFT_45192</name>
</gene>
<feature type="compositionally biased region" description="Basic and acidic residues" evidence="1">
    <location>
        <begin position="115"/>
        <end position="125"/>
    </location>
</feature>